<reference evidence="14" key="1">
    <citation type="submission" date="2017-02" db="UniProtKB">
        <authorList>
            <consortium name="WormBaseParasite"/>
        </authorList>
    </citation>
    <scope>IDENTIFICATION</scope>
</reference>
<organism evidence="14">
    <name type="scientific">Brugia timori</name>
    <dbReference type="NCBI Taxonomy" id="42155"/>
    <lineage>
        <taxon>Eukaryota</taxon>
        <taxon>Metazoa</taxon>
        <taxon>Ecdysozoa</taxon>
        <taxon>Nematoda</taxon>
        <taxon>Chromadorea</taxon>
        <taxon>Rhabditida</taxon>
        <taxon>Spirurina</taxon>
        <taxon>Spiruromorpha</taxon>
        <taxon>Filarioidea</taxon>
        <taxon>Onchocercidae</taxon>
        <taxon>Brugia</taxon>
    </lineage>
</organism>
<keyword evidence="13" id="KW-1185">Reference proteome</keyword>
<protein>
    <submittedName>
        <fullName evidence="14">ZnMc domain-containing protein</fullName>
    </submittedName>
</protein>
<comment type="similarity">
    <text evidence="1">Belongs to the peptidase M10A family.</text>
</comment>
<evidence type="ECO:0000256" key="9">
    <source>
        <dbReference type="PIRSR" id="PIRSR621190-2"/>
    </source>
</evidence>
<dbReference type="PANTHER" id="PTHR10201">
    <property type="entry name" value="MATRIX METALLOPROTEINASE"/>
    <property type="match status" value="1"/>
</dbReference>
<feature type="binding site" evidence="9">
    <location>
        <position position="79"/>
    </location>
    <ligand>
        <name>Ca(2+)</name>
        <dbReference type="ChEBI" id="CHEBI:29108"/>
        <label>1</label>
    </ligand>
</feature>
<accession>A0A0R3RDC4</accession>
<evidence type="ECO:0000256" key="6">
    <source>
        <dbReference type="ARBA" id="ARBA00022833"/>
    </source>
</evidence>
<feature type="domain" description="Peptidase metallopeptidase" evidence="11">
    <location>
        <begin position="1"/>
        <end position="155"/>
    </location>
</feature>
<keyword evidence="7" id="KW-0482">Metalloprotease</keyword>
<evidence type="ECO:0000259" key="11">
    <source>
        <dbReference type="SMART" id="SM00235"/>
    </source>
</evidence>
<dbReference type="GO" id="GO:0008270">
    <property type="term" value="F:zinc ion binding"/>
    <property type="evidence" value="ECO:0007669"/>
    <property type="project" value="InterPro"/>
</dbReference>
<gene>
    <name evidence="12" type="ORF">BTMF_LOCUS16011</name>
</gene>
<dbReference type="EMBL" id="UZAG01023507">
    <property type="protein sequence ID" value="VDO56922.1"/>
    <property type="molecule type" value="Genomic_DNA"/>
</dbReference>
<keyword evidence="2" id="KW-0645">Protease</keyword>
<evidence type="ECO:0000256" key="5">
    <source>
        <dbReference type="ARBA" id="ARBA00022801"/>
    </source>
</evidence>
<feature type="binding site" evidence="9">
    <location>
        <position position="107"/>
    </location>
    <ligand>
        <name>Zn(2+)</name>
        <dbReference type="ChEBI" id="CHEBI:29105"/>
        <label>2</label>
        <note>catalytic</note>
    </ligand>
</feature>
<keyword evidence="4" id="KW-0732">Signal</keyword>
<dbReference type="InterPro" id="IPR001818">
    <property type="entry name" value="Pept_M10_metallopeptidase"/>
</dbReference>
<dbReference type="GO" id="GO:0004222">
    <property type="term" value="F:metalloendopeptidase activity"/>
    <property type="evidence" value="ECO:0007669"/>
    <property type="project" value="InterPro"/>
</dbReference>
<dbReference type="InterPro" id="IPR021190">
    <property type="entry name" value="Pept_M10A"/>
</dbReference>
<dbReference type="Proteomes" id="UP000280834">
    <property type="component" value="Unassembled WGS sequence"/>
</dbReference>
<keyword evidence="9" id="KW-0106">Calcium</keyword>
<feature type="binding site" evidence="9">
    <location>
        <position position="34"/>
    </location>
    <ligand>
        <name>Zn(2+)</name>
        <dbReference type="ChEBI" id="CHEBI:29105"/>
        <label>1</label>
    </ligand>
</feature>
<feature type="binding site" evidence="9">
    <location>
        <position position="74"/>
    </location>
    <ligand>
        <name>Zn(2+)</name>
        <dbReference type="ChEBI" id="CHEBI:29105"/>
        <label>1</label>
    </ligand>
</feature>
<feature type="binding site" evidence="9">
    <location>
        <position position="42"/>
    </location>
    <ligand>
        <name>Ca(2+)</name>
        <dbReference type="ChEBI" id="CHEBI:29108"/>
        <label>3</label>
    </ligand>
</feature>
<feature type="transmembrane region" description="Helical" evidence="10">
    <location>
        <begin position="165"/>
        <end position="184"/>
    </location>
</feature>
<evidence type="ECO:0000313" key="12">
    <source>
        <dbReference type="EMBL" id="VDO56922.1"/>
    </source>
</evidence>
<feature type="binding site" evidence="9">
    <location>
        <position position="113"/>
    </location>
    <ligand>
        <name>Zn(2+)</name>
        <dbReference type="ChEBI" id="CHEBI:29105"/>
        <label>2</label>
        <note>catalytic</note>
    </ligand>
</feature>
<dbReference type="SUPFAM" id="SSF55486">
    <property type="entry name" value="Metalloproteases ('zincins'), catalytic domain"/>
    <property type="match status" value="1"/>
</dbReference>
<proteinExistence type="inferred from homology"/>
<dbReference type="GO" id="GO:0030198">
    <property type="term" value="P:extracellular matrix organization"/>
    <property type="evidence" value="ECO:0007669"/>
    <property type="project" value="TreeGrafter"/>
</dbReference>
<dbReference type="InterPro" id="IPR006026">
    <property type="entry name" value="Peptidase_Metallo"/>
</dbReference>
<dbReference type="GO" id="GO:0030574">
    <property type="term" value="P:collagen catabolic process"/>
    <property type="evidence" value="ECO:0007669"/>
    <property type="project" value="TreeGrafter"/>
</dbReference>
<keyword evidence="10" id="KW-1133">Transmembrane helix</keyword>
<reference evidence="12 13" key="2">
    <citation type="submission" date="2018-11" db="EMBL/GenBank/DDBJ databases">
        <authorList>
            <consortium name="Pathogen Informatics"/>
        </authorList>
    </citation>
    <scope>NUCLEOTIDE SEQUENCE [LARGE SCALE GENOMIC DNA]</scope>
</reference>
<dbReference type="AlphaFoldDB" id="A0A0R3RDC4"/>
<feature type="binding site" evidence="9">
    <location>
        <position position="103"/>
    </location>
    <ligand>
        <name>Zn(2+)</name>
        <dbReference type="ChEBI" id="CHEBI:29105"/>
        <label>2</label>
        <note>catalytic</note>
    </ligand>
</feature>
<comment type="cofactor">
    <cofactor evidence="9">
        <name>Ca(2+)</name>
        <dbReference type="ChEBI" id="CHEBI:29108"/>
    </cofactor>
    <text evidence="9">Can bind about 5 Ca(2+) ions per subunit.</text>
</comment>
<evidence type="ECO:0000256" key="7">
    <source>
        <dbReference type="ARBA" id="ARBA00023049"/>
    </source>
</evidence>
<dbReference type="WBParaSite" id="BTMF_0001804701-mRNA-1">
    <property type="protein sequence ID" value="BTMF_0001804701-mRNA-1"/>
    <property type="gene ID" value="BTMF_0001804701"/>
</dbReference>
<feature type="binding site" evidence="9">
    <location>
        <position position="76"/>
    </location>
    <ligand>
        <name>Ca(2+)</name>
        <dbReference type="ChEBI" id="CHEBI:29108"/>
        <label>3</label>
    </ligand>
</feature>
<evidence type="ECO:0000256" key="10">
    <source>
        <dbReference type="SAM" id="Phobius"/>
    </source>
</evidence>
<evidence type="ECO:0000313" key="14">
    <source>
        <dbReference type="WBParaSite" id="BTMF_0001804701-mRNA-1"/>
    </source>
</evidence>
<dbReference type="InterPro" id="IPR024079">
    <property type="entry name" value="MetalloPept_cat_dom_sf"/>
</dbReference>
<keyword evidence="10" id="KW-0472">Membrane</keyword>
<feature type="binding site" evidence="9">
    <location>
        <position position="64"/>
    </location>
    <ligand>
        <name>Zn(2+)</name>
        <dbReference type="ChEBI" id="CHEBI:29105"/>
        <label>1</label>
    </ligand>
</feature>
<evidence type="ECO:0000256" key="2">
    <source>
        <dbReference type="ARBA" id="ARBA00022670"/>
    </source>
</evidence>
<keyword evidence="5" id="KW-0378">Hydrolase</keyword>
<dbReference type="PANTHER" id="PTHR10201:SF291">
    <property type="entry name" value="MATRIX METALLOPROTEINASE 1, ISOFORM C-RELATED"/>
    <property type="match status" value="1"/>
</dbReference>
<dbReference type="STRING" id="42155.A0A0R3RDC4"/>
<sequence length="186" mass="21305">MKTAFEEWSTVTQLNFIEVKRNGNIKIAFVSGEHGDGYSFDGPGLSLFFVISMMIPVQGKILAHTLLPPYGLIHFDADEKWAAMIITELSRYDTIDLLPTAIHEIGHILGLEHSWEKDSIMSPFYHYQTINDDGEYVKPTLTNCDISRIQKLYGNFSLLWTKNTCVSECLTYLIICGFFLIYFIKF</sequence>
<dbReference type="Gene3D" id="3.40.390.10">
    <property type="entry name" value="Collagenase (Catalytic Domain)"/>
    <property type="match status" value="1"/>
</dbReference>
<keyword evidence="6 9" id="KW-0862">Zinc</keyword>
<feature type="binding site" evidence="9">
    <location>
        <position position="36"/>
    </location>
    <ligand>
        <name>Zn(2+)</name>
        <dbReference type="ChEBI" id="CHEBI:29105"/>
        <label>1</label>
    </ligand>
</feature>
<dbReference type="GO" id="GO:0005615">
    <property type="term" value="C:extracellular space"/>
    <property type="evidence" value="ECO:0007669"/>
    <property type="project" value="TreeGrafter"/>
</dbReference>
<evidence type="ECO:0000313" key="13">
    <source>
        <dbReference type="Proteomes" id="UP000280834"/>
    </source>
</evidence>
<keyword evidence="10" id="KW-0812">Transmembrane</keyword>
<feature type="binding site" evidence="9">
    <location>
        <position position="121"/>
    </location>
    <ligand>
        <name>Zn(2+)</name>
        <dbReference type="ChEBI" id="CHEBI:29105"/>
        <label>2</label>
        <note>catalytic</note>
    </ligand>
</feature>
<feature type="binding site" evidence="9">
    <location>
        <position position="41"/>
    </location>
    <ligand>
        <name>Ca(2+)</name>
        <dbReference type="ChEBI" id="CHEBI:29108"/>
        <label>3</label>
    </ligand>
</feature>
<evidence type="ECO:0000256" key="4">
    <source>
        <dbReference type="ARBA" id="ARBA00022729"/>
    </source>
</evidence>
<feature type="active site" evidence="8">
    <location>
        <position position="104"/>
    </location>
</feature>
<name>A0A0R3RDC4_9BILA</name>
<dbReference type="Pfam" id="PF00413">
    <property type="entry name" value="Peptidase_M10"/>
    <property type="match status" value="1"/>
</dbReference>
<dbReference type="SMART" id="SM00235">
    <property type="entry name" value="ZnMc"/>
    <property type="match status" value="1"/>
</dbReference>
<dbReference type="PRINTS" id="PR00138">
    <property type="entry name" value="MATRIXIN"/>
</dbReference>
<comment type="cofactor">
    <cofactor evidence="9">
        <name>Zn(2+)</name>
        <dbReference type="ChEBI" id="CHEBI:29105"/>
    </cofactor>
    <text evidence="9">Binds 2 Zn(2+) ions per subunit.</text>
</comment>
<evidence type="ECO:0000256" key="8">
    <source>
        <dbReference type="PIRSR" id="PIRSR621190-1"/>
    </source>
</evidence>
<dbReference type="GO" id="GO:0006508">
    <property type="term" value="P:proteolysis"/>
    <property type="evidence" value="ECO:0007669"/>
    <property type="project" value="UniProtKB-KW"/>
</dbReference>
<keyword evidence="3 9" id="KW-0479">Metal-binding</keyword>
<evidence type="ECO:0000256" key="3">
    <source>
        <dbReference type="ARBA" id="ARBA00022723"/>
    </source>
</evidence>
<evidence type="ECO:0000256" key="1">
    <source>
        <dbReference type="ARBA" id="ARBA00010370"/>
    </source>
</evidence>
<dbReference type="GO" id="GO:0031012">
    <property type="term" value="C:extracellular matrix"/>
    <property type="evidence" value="ECO:0007669"/>
    <property type="project" value="InterPro"/>
</dbReference>
<feature type="binding site" evidence="9">
    <location>
        <position position="79"/>
    </location>
    <ligand>
        <name>Ca(2+)</name>
        <dbReference type="ChEBI" id="CHEBI:29108"/>
        <label>3</label>
    </ligand>
</feature>